<name>A0ABT9PCY6_9ACTN</name>
<evidence type="ECO:0000256" key="1">
    <source>
        <dbReference type="SAM" id="Phobius"/>
    </source>
</evidence>
<evidence type="ECO:0000313" key="3">
    <source>
        <dbReference type="Proteomes" id="UP001235712"/>
    </source>
</evidence>
<gene>
    <name evidence="2" type="ORF">J2S57_006105</name>
</gene>
<accession>A0ABT9PCY6</accession>
<feature type="transmembrane region" description="Helical" evidence="1">
    <location>
        <begin position="101"/>
        <end position="121"/>
    </location>
</feature>
<keyword evidence="3" id="KW-1185">Reference proteome</keyword>
<dbReference type="RefSeq" id="WP_307249425.1">
    <property type="nucleotide sequence ID" value="NZ_JAUSQZ010000001.1"/>
</dbReference>
<feature type="transmembrane region" description="Helical" evidence="1">
    <location>
        <begin position="197"/>
        <end position="217"/>
    </location>
</feature>
<dbReference type="Proteomes" id="UP001235712">
    <property type="component" value="Unassembled WGS sequence"/>
</dbReference>
<proteinExistence type="predicted"/>
<reference evidence="2 3" key="1">
    <citation type="submission" date="2023-07" db="EMBL/GenBank/DDBJ databases">
        <title>Sequencing the genomes of 1000 actinobacteria strains.</title>
        <authorList>
            <person name="Klenk H.-P."/>
        </authorList>
    </citation>
    <scope>NUCLEOTIDE SEQUENCE [LARGE SCALE GENOMIC DNA]</scope>
    <source>
        <strain evidence="2 3">DSM 44388</strain>
    </source>
</reference>
<evidence type="ECO:0000313" key="2">
    <source>
        <dbReference type="EMBL" id="MDP9830356.1"/>
    </source>
</evidence>
<feature type="transmembrane region" description="Helical" evidence="1">
    <location>
        <begin position="166"/>
        <end position="185"/>
    </location>
</feature>
<dbReference type="EMBL" id="JAUSQZ010000001">
    <property type="protein sequence ID" value="MDP9830356.1"/>
    <property type="molecule type" value="Genomic_DNA"/>
</dbReference>
<dbReference type="Pfam" id="PF03988">
    <property type="entry name" value="DUF347"/>
    <property type="match status" value="3"/>
</dbReference>
<protein>
    <submittedName>
        <fullName evidence="2">Membrane-anchored protein</fullName>
    </submittedName>
</protein>
<feature type="transmembrane region" description="Helical" evidence="1">
    <location>
        <begin position="141"/>
        <end position="160"/>
    </location>
</feature>
<feature type="transmembrane region" description="Helical" evidence="1">
    <location>
        <begin position="75"/>
        <end position="95"/>
    </location>
</feature>
<keyword evidence="1" id="KW-0472">Membrane</keyword>
<comment type="caution">
    <text evidence="2">The sequence shown here is derived from an EMBL/GenBank/DDBJ whole genome shotgun (WGS) entry which is preliminary data.</text>
</comment>
<dbReference type="InterPro" id="IPR007136">
    <property type="entry name" value="DUF347"/>
</dbReference>
<feature type="transmembrane region" description="Helical" evidence="1">
    <location>
        <begin position="223"/>
        <end position="245"/>
    </location>
</feature>
<organism evidence="2 3">
    <name type="scientific">Kineosporia succinea</name>
    <dbReference type="NCBI Taxonomy" id="84632"/>
    <lineage>
        <taxon>Bacteria</taxon>
        <taxon>Bacillati</taxon>
        <taxon>Actinomycetota</taxon>
        <taxon>Actinomycetes</taxon>
        <taxon>Kineosporiales</taxon>
        <taxon>Kineosporiaceae</taxon>
        <taxon>Kineosporia</taxon>
    </lineage>
</organism>
<keyword evidence="1" id="KW-0812">Transmembrane</keyword>
<feature type="transmembrane region" description="Helical" evidence="1">
    <location>
        <begin position="45"/>
        <end position="63"/>
    </location>
</feature>
<sequence length="264" mass="28169">MTSSSTSPLRHLSKVPEATALFWAIKIGTTGMGEAASDFMGTRSVPVAAVLVASSGMTLLWFLVRQYRADRYVPWIYWGAVAMVSVFGTVAADGLRTVLGLSYGVTTVVFALTLGSVLAAWYRSERTLSIHEITTRRREAFYWCTVMATFALGTAVGDLTAQSFGLGYLDSGIFFVAVILVPFLLHRGASLGATTSFWASYIVTRPLGASFADWAAVPHHDGGQALGTGRVTLVLLCSIALLVGLESLRRAALPVPPLTSVAAR</sequence>
<keyword evidence="1" id="KW-1133">Transmembrane helix</keyword>